<keyword evidence="2" id="KW-1185">Reference proteome</keyword>
<evidence type="ECO:0000313" key="2">
    <source>
        <dbReference type="Proteomes" id="UP000790709"/>
    </source>
</evidence>
<proteinExistence type="predicted"/>
<gene>
    <name evidence="1" type="ORF">BV22DRAFT_139050</name>
</gene>
<reference evidence="1" key="1">
    <citation type="journal article" date="2021" name="New Phytol.">
        <title>Evolutionary innovations through gain and loss of genes in the ectomycorrhizal Boletales.</title>
        <authorList>
            <person name="Wu G."/>
            <person name="Miyauchi S."/>
            <person name="Morin E."/>
            <person name="Kuo A."/>
            <person name="Drula E."/>
            <person name="Varga T."/>
            <person name="Kohler A."/>
            <person name="Feng B."/>
            <person name="Cao Y."/>
            <person name="Lipzen A."/>
            <person name="Daum C."/>
            <person name="Hundley H."/>
            <person name="Pangilinan J."/>
            <person name="Johnson J."/>
            <person name="Barry K."/>
            <person name="LaButti K."/>
            <person name="Ng V."/>
            <person name="Ahrendt S."/>
            <person name="Min B."/>
            <person name="Choi I.G."/>
            <person name="Park H."/>
            <person name="Plett J.M."/>
            <person name="Magnuson J."/>
            <person name="Spatafora J.W."/>
            <person name="Nagy L.G."/>
            <person name="Henrissat B."/>
            <person name="Grigoriev I.V."/>
            <person name="Yang Z.L."/>
            <person name="Xu J."/>
            <person name="Martin F.M."/>
        </authorList>
    </citation>
    <scope>NUCLEOTIDE SEQUENCE</scope>
    <source>
        <strain evidence="1">KUC20120723A-06</strain>
    </source>
</reference>
<accession>A0ACB8BVT7</accession>
<sequence length="185" mass="18694">MPSGLTMRERSGSTASVGRPSREGLRGPSPTPGYMRGAPSPAPTHAPPPAPSSARGAPSPAPSYARGAPSPAPGSVRGAPSPAPNYSRPTGSASGVSSPRLGAISRLPPLLSMPAPTRSSTLPTPSVSTHSPGKFLFPQSVLVLTFRPWSLRNHPPSPPPHLFFAVAERLATGRTAAPPGAGVAV</sequence>
<comment type="caution">
    <text evidence="1">The sequence shown here is derived from an EMBL/GenBank/DDBJ whole genome shotgun (WGS) entry which is preliminary data.</text>
</comment>
<protein>
    <submittedName>
        <fullName evidence="1">Uncharacterized protein</fullName>
    </submittedName>
</protein>
<organism evidence="1 2">
    <name type="scientific">Leucogyrophana mollusca</name>
    <dbReference type="NCBI Taxonomy" id="85980"/>
    <lineage>
        <taxon>Eukaryota</taxon>
        <taxon>Fungi</taxon>
        <taxon>Dikarya</taxon>
        <taxon>Basidiomycota</taxon>
        <taxon>Agaricomycotina</taxon>
        <taxon>Agaricomycetes</taxon>
        <taxon>Agaricomycetidae</taxon>
        <taxon>Boletales</taxon>
        <taxon>Boletales incertae sedis</taxon>
        <taxon>Leucogyrophana</taxon>
    </lineage>
</organism>
<dbReference type="EMBL" id="MU266343">
    <property type="protein sequence ID" value="KAH7929255.1"/>
    <property type="molecule type" value="Genomic_DNA"/>
</dbReference>
<dbReference type="Proteomes" id="UP000790709">
    <property type="component" value="Unassembled WGS sequence"/>
</dbReference>
<name>A0ACB8BVT7_9AGAM</name>
<evidence type="ECO:0000313" key="1">
    <source>
        <dbReference type="EMBL" id="KAH7929255.1"/>
    </source>
</evidence>